<dbReference type="Proteomes" id="UP000324222">
    <property type="component" value="Unassembled WGS sequence"/>
</dbReference>
<reference evidence="2 3" key="1">
    <citation type="submission" date="2019-05" db="EMBL/GenBank/DDBJ databases">
        <title>Another draft genome of Portunus trituberculatus and its Hox gene families provides insights of decapod evolution.</title>
        <authorList>
            <person name="Jeong J.-H."/>
            <person name="Song I."/>
            <person name="Kim S."/>
            <person name="Choi T."/>
            <person name="Kim D."/>
            <person name="Ryu S."/>
            <person name="Kim W."/>
        </authorList>
    </citation>
    <scope>NUCLEOTIDE SEQUENCE [LARGE SCALE GENOMIC DNA]</scope>
    <source>
        <tissue evidence="2">Muscle</tissue>
    </source>
</reference>
<accession>A0A5B7GM91</accession>
<dbReference type="EMBL" id="VSRR010018283">
    <property type="protein sequence ID" value="MPC61191.1"/>
    <property type="molecule type" value="Genomic_DNA"/>
</dbReference>
<dbReference type="AlphaFoldDB" id="A0A5B7GM91"/>
<organism evidence="2 3">
    <name type="scientific">Portunus trituberculatus</name>
    <name type="common">Swimming crab</name>
    <name type="synonym">Neptunus trituberculatus</name>
    <dbReference type="NCBI Taxonomy" id="210409"/>
    <lineage>
        <taxon>Eukaryota</taxon>
        <taxon>Metazoa</taxon>
        <taxon>Ecdysozoa</taxon>
        <taxon>Arthropoda</taxon>
        <taxon>Crustacea</taxon>
        <taxon>Multicrustacea</taxon>
        <taxon>Malacostraca</taxon>
        <taxon>Eumalacostraca</taxon>
        <taxon>Eucarida</taxon>
        <taxon>Decapoda</taxon>
        <taxon>Pleocyemata</taxon>
        <taxon>Brachyura</taxon>
        <taxon>Eubrachyura</taxon>
        <taxon>Portunoidea</taxon>
        <taxon>Portunidae</taxon>
        <taxon>Portuninae</taxon>
        <taxon>Portunus</taxon>
    </lineage>
</organism>
<keyword evidence="3" id="KW-1185">Reference proteome</keyword>
<sequence>MTTCAIYEIFTLTCSISPHLPSTSQHLPTPRTLFLSSLCPLPPPHGLPTAFQAFPCRHTPLNSLPMSSPTTPSPRVASGGSYRVQARLGGGFKGG</sequence>
<proteinExistence type="predicted"/>
<feature type="region of interest" description="Disordered" evidence="1">
    <location>
        <begin position="62"/>
        <end position="82"/>
    </location>
</feature>
<evidence type="ECO:0000256" key="1">
    <source>
        <dbReference type="SAM" id="MobiDB-lite"/>
    </source>
</evidence>
<gene>
    <name evidence="2" type="ORF">E2C01_055257</name>
</gene>
<feature type="compositionally biased region" description="Low complexity" evidence="1">
    <location>
        <begin position="62"/>
        <end position="74"/>
    </location>
</feature>
<protein>
    <submittedName>
        <fullName evidence="2">Uncharacterized protein</fullName>
    </submittedName>
</protein>
<comment type="caution">
    <text evidence="2">The sequence shown here is derived from an EMBL/GenBank/DDBJ whole genome shotgun (WGS) entry which is preliminary data.</text>
</comment>
<name>A0A5B7GM91_PORTR</name>
<evidence type="ECO:0000313" key="3">
    <source>
        <dbReference type="Proteomes" id="UP000324222"/>
    </source>
</evidence>
<evidence type="ECO:0000313" key="2">
    <source>
        <dbReference type="EMBL" id="MPC61191.1"/>
    </source>
</evidence>